<dbReference type="InterPro" id="IPR027417">
    <property type="entry name" value="P-loop_NTPase"/>
</dbReference>
<dbReference type="AlphaFoldDB" id="A9V7J8"/>
<dbReference type="Gene3D" id="3.40.50.300">
    <property type="entry name" value="P-loop containing nucleotide triphosphate hydrolases"/>
    <property type="match status" value="1"/>
</dbReference>
<dbReference type="RefSeq" id="XP_001748642.1">
    <property type="nucleotide sequence ID" value="XM_001748590.1"/>
</dbReference>
<keyword evidence="3" id="KW-1185">Reference proteome</keyword>
<evidence type="ECO:0000313" key="3">
    <source>
        <dbReference type="Proteomes" id="UP000001357"/>
    </source>
</evidence>
<protein>
    <submittedName>
        <fullName evidence="2">Uncharacterized protein</fullName>
    </submittedName>
</protein>
<proteinExistence type="predicted"/>
<accession>A9V7J8</accession>
<evidence type="ECO:0000256" key="1">
    <source>
        <dbReference type="SAM" id="Coils"/>
    </source>
</evidence>
<feature type="coiled-coil region" evidence="1">
    <location>
        <begin position="194"/>
        <end position="221"/>
    </location>
</feature>
<dbReference type="InParanoid" id="A9V7J8"/>
<dbReference type="GeneID" id="5893881"/>
<sequence length="545" mass="62372">MVGPELLAAGVWEVQAGQEVGVTQRLGEYCRRAFEGVDLEQYARPELVDLQQAGEPAMAQEVTRLRQADARTTLYRLRLEQACAALEAEQRCAQQLLPALHALPLGPQQLDAASLGFLAVVLAHVLIRILGHPGDKPASVKPRRLALMKSCTKSDLEDAGTRHQRPLEVIASHDTAMLDLAKAVVGPNKELASYEDVRVGLEQLLERHHEAQQRNSRLHTSLAEQVYKTEHVLGGAMKYAYHPAGHLIETDSSLTDRNRRAVFDAWGRYWNLSRPVLVEKSPRHTIMTRYLQTMFTPDKSRFLVIMRHPLAASHYEWFRNRKYDEARGHCGRPWIEHWLAIYRWVREDIPHLREARVFQYERMLAGAPMLQDSRLLAKAWVNALYRFMGLEEDVVDIEYQKAARPDETMPLELHALHEMDDGASNNGARRRRLLGLNLTTERLDDDIWEPEVAVDPAPQLGGSARTGRKLLEFYGGNRLQVRVNDRLVYHWIPQWYDLIDMESEVCQGVIDDYERELNEYGYSLKVLNYAAPPPAFVDNHVQLRP</sequence>
<organism evidence="2 3">
    <name type="scientific">Monosiga brevicollis</name>
    <name type="common">Choanoflagellate</name>
    <dbReference type="NCBI Taxonomy" id="81824"/>
    <lineage>
        <taxon>Eukaryota</taxon>
        <taxon>Choanoflagellata</taxon>
        <taxon>Craspedida</taxon>
        <taxon>Salpingoecidae</taxon>
        <taxon>Monosiga</taxon>
    </lineage>
</organism>
<reference evidence="2 3" key="1">
    <citation type="journal article" date="2008" name="Nature">
        <title>The genome of the choanoflagellate Monosiga brevicollis and the origin of metazoans.</title>
        <authorList>
            <consortium name="JGI Sequencing"/>
            <person name="King N."/>
            <person name="Westbrook M.J."/>
            <person name="Young S.L."/>
            <person name="Kuo A."/>
            <person name="Abedin M."/>
            <person name="Chapman J."/>
            <person name="Fairclough S."/>
            <person name="Hellsten U."/>
            <person name="Isogai Y."/>
            <person name="Letunic I."/>
            <person name="Marr M."/>
            <person name="Pincus D."/>
            <person name="Putnam N."/>
            <person name="Rokas A."/>
            <person name="Wright K.J."/>
            <person name="Zuzow R."/>
            <person name="Dirks W."/>
            <person name="Good M."/>
            <person name="Goodstein D."/>
            <person name="Lemons D."/>
            <person name="Li W."/>
            <person name="Lyons J.B."/>
            <person name="Morris A."/>
            <person name="Nichols S."/>
            <person name="Richter D.J."/>
            <person name="Salamov A."/>
            <person name="Bork P."/>
            <person name="Lim W.A."/>
            <person name="Manning G."/>
            <person name="Miller W.T."/>
            <person name="McGinnis W."/>
            <person name="Shapiro H."/>
            <person name="Tjian R."/>
            <person name="Grigoriev I.V."/>
            <person name="Rokhsar D."/>
        </authorList>
    </citation>
    <scope>NUCLEOTIDE SEQUENCE [LARGE SCALE GENOMIC DNA]</scope>
    <source>
        <strain evidence="3">MX1 / ATCC 50154</strain>
    </source>
</reference>
<name>A9V7J8_MONBE</name>
<gene>
    <name evidence="2" type="ORF">MONBRDRAFT_38404</name>
</gene>
<dbReference type="EMBL" id="CH991565">
    <property type="protein sequence ID" value="EDQ86529.1"/>
    <property type="molecule type" value="Genomic_DNA"/>
</dbReference>
<dbReference type="Proteomes" id="UP000001357">
    <property type="component" value="Unassembled WGS sequence"/>
</dbReference>
<dbReference type="KEGG" id="mbr:MONBRDRAFT_38404"/>
<evidence type="ECO:0000313" key="2">
    <source>
        <dbReference type="EMBL" id="EDQ86529.1"/>
    </source>
</evidence>
<keyword evidence="1" id="KW-0175">Coiled coil</keyword>